<sequence length="120" mass="13699">MACFLVLRYITAQLAVILKERVRRARMFKWISYIEGISLLLLLFVAMPLKYFADIPEAVSIVGMAHGVLFIVYMLFVASYFFSRAWSFKTALLASIASVIPFGPFVFDSRILKQQRPPAL</sequence>
<comment type="caution">
    <text evidence="8">The sequence shown here is derived from an EMBL/GenBank/DDBJ whole genome shotgun (WGS) entry which is preliminary data.</text>
</comment>
<dbReference type="InterPro" id="IPR023845">
    <property type="entry name" value="DUF3817_TM"/>
</dbReference>
<comment type="subcellular location">
    <subcellularLocation>
        <location evidence="1">Cell membrane</location>
        <topology evidence="1">Multi-pass membrane protein</topology>
    </subcellularLocation>
</comment>
<evidence type="ECO:0000313" key="9">
    <source>
        <dbReference type="Proteomes" id="UP000216207"/>
    </source>
</evidence>
<keyword evidence="3 6" id="KW-0812">Transmembrane</keyword>
<keyword evidence="2" id="KW-1003">Cell membrane</keyword>
<keyword evidence="4 6" id="KW-1133">Transmembrane helix</keyword>
<dbReference type="OMA" id="MPLKYIW"/>
<protein>
    <recommendedName>
        <fullName evidence="7">DUF3817 domain-containing protein</fullName>
    </recommendedName>
</protein>
<dbReference type="EMBL" id="NPCC01000012">
    <property type="protein sequence ID" value="PAE89037.1"/>
    <property type="molecule type" value="Genomic_DNA"/>
</dbReference>
<evidence type="ECO:0000313" key="8">
    <source>
        <dbReference type="EMBL" id="PAE89037.1"/>
    </source>
</evidence>
<feature type="transmembrane region" description="Helical" evidence="6">
    <location>
        <begin position="88"/>
        <end position="107"/>
    </location>
</feature>
<evidence type="ECO:0000256" key="6">
    <source>
        <dbReference type="SAM" id="Phobius"/>
    </source>
</evidence>
<evidence type="ECO:0000256" key="5">
    <source>
        <dbReference type="ARBA" id="ARBA00023136"/>
    </source>
</evidence>
<evidence type="ECO:0000259" key="7">
    <source>
        <dbReference type="Pfam" id="PF12823"/>
    </source>
</evidence>
<proteinExistence type="predicted"/>
<dbReference type="PANTHER" id="PTHR40077">
    <property type="entry name" value="MEMBRANE PROTEIN-RELATED"/>
    <property type="match status" value="1"/>
</dbReference>
<evidence type="ECO:0000256" key="1">
    <source>
        <dbReference type="ARBA" id="ARBA00004651"/>
    </source>
</evidence>
<feature type="transmembrane region" description="Helical" evidence="6">
    <location>
        <begin position="30"/>
        <end position="49"/>
    </location>
</feature>
<dbReference type="PANTHER" id="PTHR40077:SF1">
    <property type="entry name" value="MEMBRANE PROTEIN"/>
    <property type="match status" value="1"/>
</dbReference>
<dbReference type="Pfam" id="PF12823">
    <property type="entry name" value="DUF3817"/>
    <property type="match status" value="1"/>
</dbReference>
<dbReference type="Proteomes" id="UP000216207">
    <property type="component" value="Unassembled WGS sequence"/>
</dbReference>
<organism evidence="8 9">
    <name type="scientific">Shouchella clausii</name>
    <name type="common">Alkalihalobacillus clausii</name>
    <dbReference type="NCBI Taxonomy" id="79880"/>
    <lineage>
        <taxon>Bacteria</taxon>
        <taxon>Bacillati</taxon>
        <taxon>Bacillota</taxon>
        <taxon>Bacilli</taxon>
        <taxon>Bacillales</taxon>
        <taxon>Bacillaceae</taxon>
        <taxon>Shouchella</taxon>
    </lineage>
</organism>
<name>A0A268NZX6_SHOCL</name>
<reference evidence="8 9" key="1">
    <citation type="submission" date="2017-07" db="EMBL/GenBank/DDBJ databases">
        <title>Isolation and whole genome analysis of endospore-forming bacteria from heroin.</title>
        <authorList>
            <person name="Kalinowski J."/>
            <person name="Ahrens B."/>
            <person name="Al-Dilaimi A."/>
            <person name="Winkler A."/>
            <person name="Wibberg D."/>
            <person name="Schleenbecker U."/>
            <person name="Ruckert C."/>
            <person name="Wolfel R."/>
            <person name="Grass G."/>
        </authorList>
    </citation>
    <scope>NUCLEOTIDE SEQUENCE [LARGE SCALE GENOMIC DNA]</scope>
    <source>
        <strain evidence="8 9">7539</strain>
    </source>
</reference>
<evidence type="ECO:0000256" key="3">
    <source>
        <dbReference type="ARBA" id="ARBA00022692"/>
    </source>
</evidence>
<feature type="domain" description="DUF3817" evidence="7">
    <location>
        <begin position="26"/>
        <end position="111"/>
    </location>
</feature>
<feature type="transmembrane region" description="Helical" evidence="6">
    <location>
        <begin position="61"/>
        <end position="82"/>
    </location>
</feature>
<keyword evidence="5 6" id="KW-0472">Membrane</keyword>
<dbReference type="NCBIfam" id="TIGR03954">
    <property type="entry name" value="integ_memb_HG"/>
    <property type="match status" value="1"/>
</dbReference>
<dbReference type="GO" id="GO:0005886">
    <property type="term" value="C:plasma membrane"/>
    <property type="evidence" value="ECO:0007669"/>
    <property type="project" value="UniProtKB-SubCell"/>
</dbReference>
<evidence type="ECO:0000256" key="4">
    <source>
        <dbReference type="ARBA" id="ARBA00022989"/>
    </source>
</evidence>
<evidence type="ECO:0000256" key="2">
    <source>
        <dbReference type="ARBA" id="ARBA00022475"/>
    </source>
</evidence>
<accession>A0A268NZX6</accession>
<gene>
    <name evidence="8" type="ORF">CHH72_10445</name>
</gene>
<dbReference type="AlphaFoldDB" id="A0A268NZX6"/>